<keyword evidence="1" id="KW-1133">Transmembrane helix</keyword>
<comment type="caution">
    <text evidence="2">The sequence shown here is derived from an EMBL/GenBank/DDBJ whole genome shotgun (WGS) entry which is preliminary data.</text>
</comment>
<accession>A0A418WP58</accession>
<dbReference type="Proteomes" id="UP000286100">
    <property type="component" value="Unassembled WGS sequence"/>
</dbReference>
<evidence type="ECO:0000256" key="1">
    <source>
        <dbReference type="SAM" id="Phobius"/>
    </source>
</evidence>
<name>A0A418WP58_9SPHN</name>
<sequence>MQTGLDEFAHASRLRDGNIRGARPGVHTARIQSSRRARRKALAEAGEMLGAIALVIVAVALV</sequence>
<gene>
    <name evidence="2" type="ORF">D3876_01070</name>
</gene>
<keyword evidence="3" id="KW-1185">Reference proteome</keyword>
<keyword evidence="1" id="KW-0472">Membrane</keyword>
<feature type="transmembrane region" description="Helical" evidence="1">
    <location>
        <begin position="41"/>
        <end position="61"/>
    </location>
</feature>
<evidence type="ECO:0000313" key="2">
    <source>
        <dbReference type="EMBL" id="RJF93009.1"/>
    </source>
</evidence>
<keyword evidence="1" id="KW-0812">Transmembrane</keyword>
<protein>
    <submittedName>
        <fullName evidence="2">Uncharacterized protein</fullName>
    </submittedName>
</protein>
<reference evidence="2 3" key="1">
    <citation type="submission" date="2018-09" db="EMBL/GenBank/DDBJ databases">
        <authorList>
            <person name="Zhu H."/>
        </authorList>
    </citation>
    <scope>NUCLEOTIDE SEQUENCE [LARGE SCALE GENOMIC DNA]</scope>
    <source>
        <strain evidence="2 3">K2R01-6</strain>
    </source>
</reference>
<proteinExistence type="predicted"/>
<dbReference type="RefSeq" id="WP_119759289.1">
    <property type="nucleotide sequence ID" value="NZ_QYUM01000002.1"/>
</dbReference>
<evidence type="ECO:0000313" key="3">
    <source>
        <dbReference type="Proteomes" id="UP000286100"/>
    </source>
</evidence>
<dbReference type="EMBL" id="QYUM01000002">
    <property type="protein sequence ID" value="RJF93009.1"/>
    <property type="molecule type" value="Genomic_DNA"/>
</dbReference>
<organism evidence="2 3">
    <name type="scientific">Sphingomonas cavernae</name>
    <dbReference type="NCBI Taxonomy" id="2320861"/>
    <lineage>
        <taxon>Bacteria</taxon>
        <taxon>Pseudomonadati</taxon>
        <taxon>Pseudomonadota</taxon>
        <taxon>Alphaproteobacteria</taxon>
        <taxon>Sphingomonadales</taxon>
        <taxon>Sphingomonadaceae</taxon>
        <taxon>Sphingomonas</taxon>
    </lineage>
</organism>
<dbReference type="AlphaFoldDB" id="A0A418WP58"/>